<dbReference type="Proteomes" id="UP000320851">
    <property type="component" value="Chromosome"/>
</dbReference>
<gene>
    <name evidence="1" type="ORF">CV728_03835</name>
</gene>
<accession>A0A518YF35</accession>
<reference evidence="1 2" key="1">
    <citation type="journal article" date="2019" name="Sci. Rep.">
        <title>Evolutionary mechanism leading to the multi-cagA genotype in Helicobacter pylori.</title>
        <authorList>
            <person name="Su H."/>
            <person name="Tissera K."/>
            <person name="Jang S."/>
            <person name="Choi Y.H."/>
            <person name="Kim A."/>
            <person name="Cho Y.J."/>
            <person name="Li M."/>
            <person name="Gunawardhana N."/>
            <person name="Merrell D.S."/>
            <person name="Ge L."/>
            <person name="Cha J.H."/>
        </authorList>
    </citation>
    <scope>NUCLEOTIDE SEQUENCE [LARGE SCALE GENOMIC DNA]</scope>
    <source>
        <strain evidence="1 2">B140</strain>
    </source>
</reference>
<protein>
    <submittedName>
        <fullName evidence="1">Uncharacterized protein</fullName>
    </submittedName>
</protein>
<evidence type="ECO:0000313" key="1">
    <source>
        <dbReference type="EMBL" id="QDY60677.1"/>
    </source>
</evidence>
<sequence>MIKSYCHNYSLKSILVMKTALFKLLNPTIIPRYATNYNIKFQTRLSPPFFKYQFFYPFDLTKRAMRSIPFSICSSEHAKDKRT</sequence>
<proteinExistence type="predicted"/>
<dbReference type="AlphaFoldDB" id="A0A518YF35"/>
<dbReference type="EMBL" id="CP024948">
    <property type="protein sequence ID" value="QDY60677.1"/>
    <property type="molecule type" value="Genomic_DNA"/>
</dbReference>
<evidence type="ECO:0000313" key="2">
    <source>
        <dbReference type="Proteomes" id="UP000320851"/>
    </source>
</evidence>
<organism evidence="1 2">
    <name type="scientific">Helicobacter pylori</name>
    <name type="common">Campylobacter pylori</name>
    <dbReference type="NCBI Taxonomy" id="210"/>
    <lineage>
        <taxon>Bacteria</taxon>
        <taxon>Pseudomonadati</taxon>
        <taxon>Campylobacterota</taxon>
        <taxon>Epsilonproteobacteria</taxon>
        <taxon>Campylobacterales</taxon>
        <taxon>Helicobacteraceae</taxon>
        <taxon>Helicobacter</taxon>
    </lineage>
</organism>
<name>A0A518YF35_HELPX</name>